<sequence length="404" mass="47059">MLGERIRKIRKQKKITLEALAGDELTKGMLSLIENNKANPSMESLTYIAERLGVDVTELLEETSAQERREILEKAEKLFNSADDTEKYKRLITLIEPVIAKISHGYESARLLDIYSRCLYGEKKDGWQEFSDRAAKLYDEMNLTAKRVEIGMFHARVEFIEHDYTQSLEIFLKERADIEANHAYIDPMTQVDLDYHEAINYFAVGNPEAATRAMESAIHFSKKNRIFYRIDDLYRLAAAQAMMTHDAEKKDHYLLKLKQYGDFAEDLMSILFFNLFQVRSLSSEKHDYTKALELVDQYFADPKMADIFEFWYLLEKGKAFYGLERYHEAIYYLDKVKVPAYAHHPFDLSMFYIMDSYKALCHLELGNRAEALQKAQTAVENFKPLPPTPFKDFAIETQAKIEKA</sequence>
<dbReference type="STRING" id="1499688.BN000_02265"/>
<evidence type="ECO:0000313" key="3">
    <source>
        <dbReference type="EMBL" id="CRK82341.1"/>
    </source>
</evidence>
<dbReference type="InterPro" id="IPR011990">
    <property type="entry name" value="TPR-like_helical_dom_sf"/>
</dbReference>
<organism evidence="3 4">
    <name type="scientific">Neobacillus massiliamazoniensis</name>
    <dbReference type="NCBI Taxonomy" id="1499688"/>
    <lineage>
        <taxon>Bacteria</taxon>
        <taxon>Bacillati</taxon>
        <taxon>Bacillota</taxon>
        <taxon>Bacilli</taxon>
        <taxon>Bacillales</taxon>
        <taxon>Bacillaceae</taxon>
        <taxon>Neobacillus</taxon>
    </lineage>
</organism>
<dbReference type="InterPro" id="IPR050807">
    <property type="entry name" value="TransReg_Diox_bact_type"/>
</dbReference>
<dbReference type="SUPFAM" id="SSF48452">
    <property type="entry name" value="TPR-like"/>
    <property type="match status" value="1"/>
</dbReference>
<dbReference type="GO" id="GO:0005829">
    <property type="term" value="C:cytosol"/>
    <property type="evidence" value="ECO:0007669"/>
    <property type="project" value="TreeGrafter"/>
</dbReference>
<dbReference type="PANTHER" id="PTHR46797">
    <property type="entry name" value="HTH-TYPE TRANSCRIPTIONAL REGULATOR"/>
    <property type="match status" value="1"/>
</dbReference>
<dbReference type="AlphaFoldDB" id="A0A0U1NWC0"/>
<dbReference type="Proteomes" id="UP000199087">
    <property type="component" value="Unassembled WGS sequence"/>
</dbReference>
<evidence type="ECO:0000313" key="4">
    <source>
        <dbReference type="Proteomes" id="UP000199087"/>
    </source>
</evidence>
<dbReference type="PANTHER" id="PTHR46797:SF1">
    <property type="entry name" value="METHYLPHOSPHONATE SYNTHASE"/>
    <property type="match status" value="1"/>
</dbReference>
<feature type="domain" description="HTH cro/C1-type" evidence="2">
    <location>
        <begin position="6"/>
        <end position="59"/>
    </location>
</feature>
<dbReference type="OrthoDB" id="290878at2"/>
<dbReference type="GO" id="GO:0003700">
    <property type="term" value="F:DNA-binding transcription factor activity"/>
    <property type="evidence" value="ECO:0007669"/>
    <property type="project" value="TreeGrafter"/>
</dbReference>
<dbReference type="PROSITE" id="PS50943">
    <property type="entry name" value="HTH_CROC1"/>
    <property type="match status" value="1"/>
</dbReference>
<dbReference type="InterPro" id="IPR010982">
    <property type="entry name" value="Lambda_DNA-bd_dom_sf"/>
</dbReference>
<evidence type="ECO:0000259" key="2">
    <source>
        <dbReference type="PROSITE" id="PS50943"/>
    </source>
</evidence>
<dbReference type="SUPFAM" id="SSF47413">
    <property type="entry name" value="lambda repressor-like DNA-binding domains"/>
    <property type="match status" value="1"/>
</dbReference>
<dbReference type="GO" id="GO:0003677">
    <property type="term" value="F:DNA binding"/>
    <property type="evidence" value="ECO:0007669"/>
    <property type="project" value="UniProtKB-KW"/>
</dbReference>
<protein>
    <submittedName>
        <fullName evidence="3">DNA-binding protein</fullName>
    </submittedName>
</protein>
<dbReference type="RefSeq" id="WP_090634216.1">
    <property type="nucleotide sequence ID" value="NZ_CVRB01000002.1"/>
</dbReference>
<dbReference type="CDD" id="cd00093">
    <property type="entry name" value="HTH_XRE"/>
    <property type="match status" value="1"/>
</dbReference>
<evidence type="ECO:0000256" key="1">
    <source>
        <dbReference type="ARBA" id="ARBA00023125"/>
    </source>
</evidence>
<keyword evidence="4" id="KW-1185">Reference proteome</keyword>
<dbReference type="SMART" id="SM00530">
    <property type="entry name" value="HTH_XRE"/>
    <property type="match status" value="1"/>
</dbReference>
<dbReference type="Gene3D" id="1.25.40.10">
    <property type="entry name" value="Tetratricopeptide repeat domain"/>
    <property type="match status" value="2"/>
</dbReference>
<dbReference type="EMBL" id="CVRB01000002">
    <property type="protein sequence ID" value="CRK82341.1"/>
    <property type="molecule type" value="Genomic_DNA"/>
</dbReference>
<dbReference type="Pfam" id="PF12844">
    <property type="entry name" value="HTH_19"/>
    <property type="match status" value="1"/>
</dbReference>
<accession>A0A0U1NWC0</accession>
<proteinExistence type="predicted"/>
<dbReference type="InterPro" id="IPR001387">
    <property type="entry name" value="Cro/C1-type_HTH"/>
</dbReference>
<name>A0A0U1NWC0_9BACI</name>
<reference evidence="4" key="1">
    <citation type="submission" date="2015-05" db="EMBL/GenBank/DDBJ databases">
        <authorList>
            <person name="Urmite Genomes"/>
        </authorList>
    </citation>
    <scope>NUCLEOTIDE SEQUENCE [LARGE SCALE GENOMIC DNA]</scope>
    <source>
        <strain evidence="4">LF1</strain>
    </source>
</reference>
<gene>
    <name evidence="3" type="ORF">BN000_02265</name>
</gene>
<keyword evidence="1 3" id="KW-0238">DNA-binding</keyword>